<dbReference type="Gene3D" id="3.40.50.150">
    <property type="entry name" value="Vaccinia Virus protein VP39"/>
    <property type="match status" value="1"/>
</dbReference>
<dbReference type="RefSeq" id="WP_020877012.1">
    <property type="nucleotide sequence ID" value="NZ_ATHJ01000094.1"/>
</dbReference>
<dbReference type="GO" id="GO:0031167">
    <property type="term" value="P:rRNA methylation"/>
    <property type="evidence" value="ECO:0007669"/>
    <property type="project" value="InterPro"/>
</dbReference>
<dbReference type="Proteomes" id="UP000014977">
    <property type="component" value="Unassembled WGS sequence"/>
</dbReference>
<dbReference type="STRING" id="897.B2D07_05260"/>
<keyword evidence="4" id="KW-1185">Reference proteome</keyword>
<dbReference type="SUPFAM" id="SSF53335">
    <property type="entry name" value="S-adenosyl-L-methionine-dependent methyltransferases"/>
    <property type="match status" value="1"/>
</dbReference>
<organism evidence="3 4">
    <name type="scientific">Desulfococcus multivorans DSM 2059</name>
    <dbReference type="NCBI Taxonomy" id="1121405"/>
    <lineage>
        <taxon>Bacteria</taxon>
        <taxon>Pseudomonadati</taxon>
        <taxon>Thermodesulfobacteriota</taxon>
        <taxon>Desulfobacteria</taxon>
        <taxon>Desulfobacterales</taxon>
        <taxon>Desulfococcaceae</taxon>
        <taxon>Desulfococcus</taxon>
    </lineage>
</organism>
<dbReference type="PANTHER" id="PTHR43542:SF1">
    <property type="entry name" value="METHYLTRANSFERASE"/>
    <property type="match status" value="1"/>
</dbReference>
<evidence type="ECO:0000256" key="1">
    <source>
        <dbReference type="ARBA" id="ARBA00022603"/>
    </source>
</evidence>
<sequence length="190" mass="21264">MRIISGRLRGRKLLPIRGNAVRPTSDRVREAIFNIIGRNIAEARVLDLFAGTGAMGIEALSRDARSAIFIDNRKASVAAVRKNLEHLGLTERSRVVLWDIDRNLNCLTPHEPDIHLVFMDPPYHKNLIGPALFHLRQRRILAPGALVVVEHAASEPLPEQLSGYDLSDQRKYGKTLVSFLNYAMNAPNKS</sequence>
<dbReference type="PIRSF" id="PIRSF004553">
    <property type="entry name" value="CHP00095"/>
    <property type="match status" value="1"/>
</dbReference>
<dbReference type="PANTHER" id="PTHR43542">
    <property type="entry name" value="METHYLTRANSFERASE"/>
    <property type="match status" value="1"/>
</dbReference>
<keyword evidence="1 3" id="KW-0489">Methyltransferase</keyword>
<gene>
    <name evidence="3" type="ORF">dsmv_0350</name>
</gene>
<dbReference type="AlphaFoldDB" id="S7TQK1"/>
<dbReference type="Pfam" id="PF03602">
    <property type="entry name" value="Cons_hypoth95"/>
    <property type="match status" value="1"/>
</dbReference>
<reference evidence="3 4" key="1">
    <citation type="journal article" date="2013" name="Genome Announc.">
        <title>Draft genome sequences for three mercury-methylating, sulfate-reducing bacteria.</title>
        <authorList>
            <person name="Brown S.D."/>
            <person name="Hurt R.A.Jr."/>
            <person name="Gilmour C.C."/>
            <person name="Elias D.A."/>
        </authorList>
    </citation>
    <scope>NUCLEOTIDE SEQUENCE [LARGE SCALE GENOMIC DNA]</scope>
    <source>
        <strain evidence="3 4">DSM 2059</strain>
    </source>
</reference>
<proteinExistence type="predicted"/>
<keyword evidence="2 3" id="KW-0808">Transferase</keyword>
<dbReference type="InterPro" id="IPR004398">
    <property type="entry name" value="RNA_MeTrfase_RsmD"/>
</dbReference>
<evidence type="ECO:0000256" key="2">
    <source>
        <dbReference type="ARBA" id="ARBA00022679"/>
    </source>
</evidence>
<accession>S7TQK1</accession>
<dbReference type="CDD" id="cd02440">
    <property type="entry name" value="AdoMet_MTases"/>
    <property type="match status" value="1"/>
</dbReference>
<dbReference type="EMBL" id="ATHJ01000094">
    <property type="protein sequence ID" value="EPR38940.1"/>
    <property type="molecule type" value="Genomic_DNA"/>
</dbReference>
<dbReference type="InterPro" id="IPR029063">
    <property type="entry name" value="SAM-dependent_MTases_sf"/>
</dbReference>
<comment type="caution">
    <text evidence="3">The sequence shown here is derived from an EMBL/GenBank/DDBJ whole genome shotgun (WGS) entry which is preliminary data.</text>
</comment>
<dbReference type="PATRIC" id="fig|1121405.3.peg.2741"/>
<dbReference type="OrthoDB" id="9803017at2"/>
<dbReference type="GO" id="GO:0008168">
    <property type="term" value="F:methyltransferase activity"/>
    <property type="evidence" value="ECO:0007669"/>
    <property type="project" value="UniProtKB-KW"/>
</dbReference>
<evidence type="ECO:0000313" key="3">
    <source>
        <dbReference type="EMBL" id="EPR38940.1"/>
    </source>
</evidence>
<protein>
    <submittedName>
        <fullName evidence="3">Methyltransferase</fullName>
    </submittedName>
</protein>
<evidence type="ECO:0000313" key="4">
    <source>
        <dbReference type="Proteomes" id="UP000014977"/>
    </source>
</evidence>
<dbReference type="NCBIfam" id="TIGR00095">
    <property type="entry name" value="16S rRNA (guanine(966)-N(2))-methyltransferase RsmD"/>
    <property type="match status" value="1"/>
</dbReference>
<name>S7TQK1_DESML</name>
<dbReference type="eggNOG" id="COG0742">
    <property type="taxonomic scope" value="Bacteria"/>
</dbReference>